<sequence>MPFSGGRSSGKTAGPLERMALAIPDNQEHSHYTLRGPE</sequence>
<evidence type="ECO:0000313" key="3">
    <source>
        <dbReference type="Proteomes" id="UP000214646"/>
    </source>
</evidence>
<dbReference type="Proteomes" id="UP000214646">
    <property type="component" value="Unassembled WGS sequence"/>
</dbReference>
<dbReference type="EMBL" id="NIDE01000001">
    <property type="protein sequence ID" value="OWK47349.1"/>
    <property type="molecule type" value="Genomic_DNA"/>
</dbReference>
<evidence type="ECO:0000313" key="2">
    <source>
        <dbReference type="EMBL" id="OWK47349.1"/>
    </source>
</evidence>
<reference evidence="3" key="1">
    <citation type="submission" date="2017-06" db="EMBL/GenBank/DDBJ databases">
        <title>Genome analysis of Fimbriiglobus ruber SP5, the first member of the order Planctomycetales with confirmed chitinolytic capability.</title>
        <authorList>
            <person name="Ravin N.V."/>
            <person name="Rakitin A.L."/>
            <person name="Ivanova A.A."/>
            <person name="Beletsky A.V."/>
            <person name="Kulichevskaya I.S."/>
            <person name="Mardanov A.V."/>
            <person name="Dedysh S.N."/>
        </authorList>
    </citation>
    <scope>NUCLEOTIDE SEQUENCE [LARGE SCALE GENOMIC DNA]</scope>
    <source>
        <strain evidence="3">SP5</strain>
    </source>
</reference>
<name>A0A225EDF6_9BACT</name>
<comment type="caution">
    <text evidence="2">The sequence shown here is derived from an EMBL/GenBank/DDBJ whole genome shotgun (WGS) entry which is preliminary data.</text>
</comment>
<proteinExistence type="predicted"/>
<gene>
    <name evidence="2" type="ORF">FRUB_01048</name>
</gene>
<accession>A0A225EDF6</accession>
<feature type="region of interest" description="Disordered" evidence="1">
    <location>
        <begin position="1"/>
        <end position="38"/>
    </location>
</feature>
<dbReference type="AlphaFoldDB" id="A0A225EDF6"/>
<evidence type="ECO:0000256" key="1">
    <source>
        <dbReference type="SAM" id="MobiDB-lite"/>
    </source>
</evidence>
<protein>
    <submittedName>
        <fullName evidence="2">Uncharacterized protein</fullName>
    </submittedName>
</protein>
<keyword evidence="3" id="KW-1185">Reference proteome</keyword>
<organism evidence="2 3">
    <name type="scientific">Fimbriiglobus ruber</name>
    <dbReference type="NCBI Taxonomy" id="1908690"/>
    <lineage>
        <taxon>Bacteria</taxon>
        <taxon>Pseudomonadati</taxon>
        <taxon>Planctomycetota</taxon>
        <taxon>Planctomycetia</taxon>
        <taxon>Gemmatales</taxon>
        <taxon>Gemmataceae</taxon>
        <taxon>Fimbriiglobus</taxon>
    </lineage>
</organism>
<feature type="compositionally biased region" description="Basic and acidic residues" evidence="1">
    <location>
        <begin position="26"/>
        <end position="38"/>
    </location>
</feature>